<dbReference type="AlphaFoldDB" id="A0A917QX70"/>
<evidence type="ECO:0000313" key="2">
    <source>
        <dbReference type="Proteomes" id="UP000637788"/>
    </source>
</evidence>
<comment type="caution">
    <text evidence="1">The sequence shown here is derived from an EMBL/GenBank/DDBJ whole genome shotgun (WGS) entry which is preliminary data.</text>
</comment>
<reference evidence="1" key="1">
    <citation type="journal article" date="2014" name="Int. J. Syst. Evol. Microbiol.">
        <title>Complete genome sequence of Corynebacterium casei LMG S-19264T (=DSM 44701T), isolated from a smear-ripened cheese.</title>
        <authorList>
            <consortium name="US DOE Joint Genome Institute (JGI-PGF)"/>
            <person name="Walter F."/>
            <person name="Albersmeier A."/>
            <person name="Kalinowski J."/>
            <person name="Ruckert C."/>
        </authorList>
    </citation>
    <scope>NUCLEOTIDE SEQUENCE</scope>
    <source>
        <strain evidence="1">JCM 3035</strain>
    </source>
</reference>
<dbReference type="EMBL" id="BMPQ01000008">
    <property type="protein sequence ID" value="GGK72981.1"/>
    <property type="molecule type" value="Genomic_DNA"/>
</dbReference>
<organism evidence="1 2">
    <name type="scientific">Streptomyces flaveus</name>
    <dbReference type="NCBI Taxonomy" id="66370"/>
    <lineage>
        <taxon>Bacteria</taxon>
        <taxon>Bacillati</taxon>
        <taxon>Actinomycetota</taxon>
        <taxon>Actinomycetes</taxon>
        <taxon>Kitasatosporales</taxon>
        <taxon>Streptomycetaceae</taxon>
        <taxon>Streptomyces</taxon>
        <taxon>Streptomyces aurantiacus group</taxon>
    </lineage>
</organism>
<accession>A0A917QX70</accession>
<dbReference type="Proteomes" id="UP000637788">
    <property type="component" value="Unassembled WGS sequence"/>
</dbReference>
<proteinExistence type="predicted"/>
<keyword evidence="2" id="KW-1185">Reference proteome</keyword>
<gene>
    <name evidence="1" type="ORF">GCM10010094_37530</name>
</gene>
<reference evidence="1" key="2">
    <citation type="submission" date="2020-09" db="EMBL/GenBank/DDBJ databases">
        <authorList>
            <person name="Sun Q."/>
            <person name="Ohkuma M."/>
        </authorList>
    </citation>
    <scope>NUCLEOTIDE SEQUENCE</scope>
    <source>
        <strain evidence="1">JCM 3035</strain>
    </source>
</reference>
<dbReference type="RefSeq" id="WP_189323024.1">
    <property type="nucleotide sequence ID" value="NZ_BMPQ01000008.1"/>
</dbReference>
<sequence>MAYLEQQTALATQIGSRIFTDEPQYHVPELAERFAYKKDPGSSDTHHQYDTIRV</sequence>
<name>A0A917QX70_9ACTN</name>
<protein>
    <submittedName>
        <fullName evidence="1">Uncharacterized protein</fullName>
    </submittedName>
</protein>
<evidence type="ECO:0000313" key="1">
    <source>
        <dbReference type="EMBL" id="GGK72981.1"/>
    </source>
</evidence>